<dbReference type="PANTHER" id="PTHR34702:SF1">
    <property type="entry name" value="NA(+)_H(+) ANTIPORTER SUBUNIT F"/>
    <property type="match status" value="1"/>
</dbReference>
<evidence type="ECO:0000256" key="2">
    <source>
        <dbReference type="ARBA" id="ARBA00009212"/>
    </source>
</evidence>
<gene>
    <name evidence="9" type="ORF">JYU14_01225</name>
</gene>
<sequence>MMTIIFSLSAVILFASLGCGLYRLVRGPRLLDQVLAFDYICVCILALITLRSMYLGTDVYLEVILIFSLLGFATVISFMEAFFARLQRKKKD</sequence>
<evidence type="ECO:0000313" key="10">
    <source>
        <dbReference type="Proteomes" id="UP000722121"/>
    </source>
</evidence>
<accession>A0ABS3AQT2</accession>
<evidence type="ECO:0000256" key="5">
    <source>
        <dbReference type="ARBA" id="ARBA00022692"/>
    </source>
</evidence>
<evidence type="ECO:0000256" key="4">
    <source>
        <dbReference type="ARBA" id="ARBA00022475"/>
    </source>
</evidence>
<evidence type="ECO:0000256" key="3">
    <source>
        <dbReference type="ARBA" id="ARBA00022448"/>
    </source>
</evidence>
<comment type="caution">
    <text evidence="9">The sequence shown here is derived from an EMBL/GenBank/DDBJ whole genome shotgun (WGS) entry which is preliminary data.</text>
</comment>
<organism evidence="9 10">
    <name type="scientific">Simkania negevensis</name>
    <dbReference type="NCBI Taxonomy" id="83561"/>
    <lineage>
        <taxon>Bacteria</taxon>
        <taxon>Pseudomonadati</taxon>
        <taxon>Chlamydiota</taxon>
        <taxon>Chlamydiia</taxon>
        <taxon>Parachlamydiales</taxon>
        <taxon>Simkaniaceae</taxon>
        <taxon>Simkania</taxon>
    </lineage>
</organism>
<keyword evidence="3" id="KW-0813">Transport</keyword>
<name>A0ABS3AQT2_9BACT</name>
<evidence type="ECO:0000313" key="9">
    <source>
        <dbReference type="EMBL" id="MBN4066688.1"/>
    </source>
</evidence>
<keyword evidence="10" id="KW-1185">Reference proteome</keyword>
<feature type="transmembrane region" description="Helical" evidence="8">
    <location>
        <begin position="6"/>
        <end position="24"/>
    </location>
</feature>
<evidence type="ECO:0000256" key="6">
    <source>
        <dbReference type="ARBA" id="ARBA00022989"/>
    </source>
</evidence>
<evidence type="ECO:0000256" key="1">
    <source>
        <dbReference type="ARBA" id="ARBA00004651"/>
    </source>
</evidence>
<proteinExistence type="inferred from homology"/>
<keyword evidence="7 8" id="KW-0472">Membrane</keyword>
<feature type="transmembrane region" description="Helical" evidence="8">
    <location>
        <begin position="60"/>
        <end position="83"/>
    </location>
</feature>
<keyword evidence="5 8" id="KW-0812">Transmembrane</keyword>
<protein>
    <recommendedName>
        <fullName evidence="11">Na(+)/H(+) antiporter subunit F</fullName>
    </recommendedName>
</protein>
<keyword evidence="4" id="KW-1003">Cell membrane</keyword>
<dbReference type="Proteomes" id="UP000722121">
    <property type="component" value="Unassembled WGS sequence"/>
</dbReference>
<comment type="similarity">
    <text evidence="2">Belongs to the CPA3 antiporters (TC 2.A.63) subunit F family.</text>
</comment>
<comment type="subcellular location">
    <subcellularLocation>
        <location evidence="1">Cell membrane</location>
        <topology evidence="1">Multi-pass membrane protein</topology>
    </subcellularLocation>
</comment>
<evidence type="ECO:0000256" key="7">
    <source>
        <dbReference type="ARBA" id="ARBA00023136"/>
    </source>
</evidence>
<keyword evidence="6 8" id="KW-1133">Transmembrane helix</keyword>
<dbReference type="InterPro" id="IPR007208">
    <property type="entry name" value="MrpF/PhaF-like"/>
</dbReference>
<dbReference type="PANTHER" id="PTHR34702">
    <property type="entry name" value="NA(+)/H(+) ANTIPORTER SUBUNIT F1"/>
    <property type="match status" value="1"/>
</dbReference>
<evidence type="ECO:0000256" key="8">
    <source>
        <dbReference type="SAM" id="Phobius"/>
    </source>
</evidence>
<feature type="transmembrane region" description="Helical" evidence="8">
    <location>
        <begin position="36"/>
        <end position="54"/>
    </location>
</feature>
<evidence type="ECO:0008006" key="11">
    <source>
        <dbReference type="Google" id="ProtNLM"/>
    </source>
</evidence>
<dbReference type="EMBL" id="JAFITR010000016">
    <property type="protein sequence ID" value="MBN4066688.1"/>
    <property type="molecule type" value="Genomic_DNA"/>
</dbReference>
<dbReference type="Pfam" id="PF04066">
    <property type="entry name" value="MrpF_PhaF"/>
    <property type="match status" value="1"/>
</dbReference>
<reference evidence="9 10" key="1">
    <citation type="submission" date="2021-02" db="EMBL/GenBank/DDBJ databases">
        <title>Activity-based single-cell genomes from oceanic crustal fluid captures similar information to metagenomic and metatranscriptomic surveys with orders of magnitude less sampling.</title>
        <authorList>
            <person name="D'Angelo T.S."/>
            <person name="Orcutt B.N."/>
        </authorList>
    </citation>
    <scope>NUCLEOTIDE SEQUENCE [LARGE SCALE GENOMIC DNA]</scope>
    <source>
        <strain evidence="9">AH-315-G07</strain>
    </source>
</reference>